<feature type="transmembrane region" description="Helical" evidence="1">
    <location>
        <begin position="492"/>
        <end position="511"/>
    </location>
</feature>
<feature type="transmembrane region" description="Helical" evidence="1">
    <location>
        <begin position="407"/>
        <end position="426"/>
    </location>
</feature>
<dbReference type="AlphaFoldDB" id="A0A9D0Z8V5"/>
<keyword evidence="1" id="KW-0812">Transmembrane</keyword>
<dbReference type="Proteomes" id="UP000886887">
    <property type="component" value="Unassembled WGS sequence"/>
</dbReference>
<feature type="transmembrane region" description="Helical" evidence="1">
    <location>
        <begin position="283"/>
        <end position="300"/>
    </location>
</feature>
<evidence type="ECO:0000256" key="1">
    <source>
        <dbReference type="SAM" id="Phobius"/>
    </source>
</evidence>
<feature type="transmembrane region" description="Helical" evidence="1">
    <location>
        <begin position="433"/>
        <end position="452"/>
    </location>
</feature>
<keyword evidence="1" id="KW-1133">Transmembrane helix</keyword>
<feature type="transmembrane region" description="Helical" evidence="1">
    <location>
        <begin position="184"/>
        <end position="205"/>
    </location>
</feature>
<sequence>MLATAYLLVYLACGVAVARFQFPRRRPVERAWLGLCLGVVLLMWMPALLAYIPAVRFSRLGHALALAPLAAVTAAAWALRDRRPVRRMEEDDAQLLITTLIVAVPLTLLGAYLQHTHVLRQAADGSLYGGQSTYGDLCLHLGIITSLRDASFPPTYSILPGATLSYPYLTDSMSTSMLLLGMDLRMAVIVPGTLMMFLVFFGFVLLCREGVGNRRGVLILAAALFFLNGGFGFLYDVDMALRDPSNFLEIFTGWYKTPANQPEFNLRWSNIIVDMLLPQRTLLGGWTALLPALLLLQWAAKDRSRRAFAVLGVLAGAMPLVHTHSFLALGLFSAGYLIAMLLRARGERDGLRLLFTGAALYFAVTMALALPQLVGNAFKQTLEGGSLRVRFNWVNNSQNQGLIDEYFFFWIKNVGPAFVLLLCVLLDGRRRGHGPLIAGALSIFAVAELVLFQPNEYDNNKLFYVFYMFGAMLAADYASLLMLRLKGLRGRYLLAALFVGCSVLSGSLSIAREAVSSYQLFDAGAVQAARFVEEETEPHAVFMTGTQHLNPVAALAGRNIVCGADLYLYFHGLNYQQNARDVQRFYQDPAGNLDVLEQYGVSYIYLSDYERAEQNADEAALDALFPKVYEAGRITIYAVGE</sequence>
<evidence type="ECO:0000313" key="3">
    <source>
        <dbReference type="Proteomes" id="UP000886887"/>
    </source>
</evidence>
<feature type="transmembrane region" description="Helical" evidence="1">
    <location>
        <begin position="328"/>
        <end position="344"/>
    </location>
</feature>
<accession>A0A9D0Z8V5</accession>
<feature type="transmembrane region" description="Helical" evidence="1">
    <location>
        <begin position="6"/>
        <end position="22"/>
    </location>
</feature>
<feature type="transmembrane region" description="Helical" evidence="1">
    <location>
        <begin position="31"/>
        <end position="54"/>
    </location>
</feature>
<gene>
    <name evidence="2" type="ORF">IAB73_00620</name>
</gene>
<feature type="transmembrane region" description="Helical" evidence="1">
    <location>
        <begin position="95"/>
        <end position="113"/>
    </location>
</feature>
<reference evidence="2" key="2">
    <citation type="journal article" date="2021" name="PeerJ">
        <title>Extensive microbial diversity within the chicken gut microbiome revealed by metagenomics and culture.</title>
        <authorList>
            <person name="Gilroy R."/>
            <person name="Ravi A."/>
            <person name="Getino M."/>
            <person name="Pursley I."/>
            <person name="Horton D.L."/>
            <person name="Alikhan N.F."/>
            <person name="Baker D."/>
            <person name="Gharbi K."/>
            <person name="Hall N."/>
            <person name="Watson M."/>
            <person name="Adriaenssens E.M."/>
            <person name="Foster-Nyarko E."/>
            <person name="Jarju S."/>
            <person name="Secka A."/>
            <person name="Antonio M."/>
            <person name="Oren A."/>
            <person name="Chaudhuri R.R."/>
            <person name="La Ragione R."/>
            <person name="Hildebrand F."/>
            <person name="Pallen M.J."/>
        </authorList>
    </citation>
    <scope>NUCLEOTIDE SEQUENCE</scope>
    <source>
        <strain evidence="2">ChiSxjej2B14-6234</strain>
    </source>
</reference>
<reference evidence="2" key="1">
    <citation type="submission" date="2020-10" db="EMBL/GenBank/DDBJ databases">
        <authorList>
            <person name="Gilroy R."/>
        </authorList>
    </citation>
    <scope>NUCLEOTIDE SEQUENCE</scope>
    <source>
        <strain evidence="2">ChiSxjej2B14-6234</strain>
    </source>
</reference>
<proteinExistence type="predicted"/>
<feature type="transmembrane region" description="Helical" evidence="1">
    <location>
        <begin position="464"/>
        <end position="485"/>
    </location>
</feature>
<keyword evidence="1" id="KW-0472">Membrane</keyword>
<name>A0A9D0Z8V5_9FIRM</name>
<comment type="caution">
    <text evidence="2">The sequence shown here is derived from an EMBL/GenBank/DDBJ whole genome shotgun (WGS) entry which is preliminary data.</text>
</comment>
<feature type="transmembrane region" description="Helical" evidence="1">
    <location>
        <begin position="351"/>
        <end position="370"/>
    </location>
</feature>
<feature type="transmembrane region" description="Helical" evidence="1">
    <location>
        <begin position="60"/>
        <end position="79"/>
    </location>
</feature>
<feature type="transmembrane region" description="Helical" evidence="1">
    <location>
        <begin position="217"/>
        <end position="235"/>
    </location>
</feature>
<protein>
    <submittedName>
        <fullName evidence="2">Uncharacterized protein</fullName>
    </submittedName>
</protein>
<evidence type="ECO:0000313" key="2">
    <source>
        <dbReference type="EMBL" id="HIQ70711.1"/>
    </source>
</evidence>
<organism evidence="2 3">
    <name type="scientific">Candidatus Onthenecus intestinigallinarum</name>
    <dbReference type="NCBI Taxonomy" id="2840875"/>
    <lineage>
        <taxon>Bacteria</taxon>
        <taxon>Bacillati</taxon>
        <taxon>Bacillota</taxon>
        <taxon>Clostridia</taxon>
        <taxon>Eubacteriales</taxon>
        <taxon>Candidatus Onthenecus</taxon>
    </lineage>
</organism>
<dbReference type="EMBL" id="DVFJ01000002">
    <property type="protein sequence ID" value="HIQ70711.1"/>
    <property type="molecule type" value="Genomic_DNA"/>
</dbReference>